<evidence type="ECO:0000256" key="2">
    <source>
        <dbReference type="ARBA" id="ARBA00010566"/>
    </source>
</evidence>
<feature type="active site" evidence="7">
    <location>
        <position position="310"/>
    </location>
</feature>
<dbReference type="GO" id="GO:0036440">
    <property type="term" value="F:citrate synthase activity"/>
    <property type="evidence" value="ECO:0007669"/>
    <property type="project" value="UniProtKB-EC"/>
</dbReference>
<dbReference type="GO" id="GO:0005829">
    <property type="term" value="C:cytosol"/>
    <property type="evidence" value="ECO:0007669"/>
    <property type="project" value="TreeGrafter"/>
</dbReference>
<organism evidence="8 9">
    <name type="scientific">Chthonomonas calidirosea (strain DSM 23976 / ICMP 18418 / T49)</name>
    <dbReference type="NCBI Taxonomy" id="1303518"/>
    <lineage>
        <taxon>Bacteria</taxon>
        <taxon>Bacillati</taxon>
        <taxon>Armatimonadota</taxon>
        <taxon>Chthonomonadia</taxon>
        <taxon>Chthonomonadales</taxon>
        <taxon>Chthonomonadaceae</taxon>
        <taxon>Chthonomonas</taxon>
    </lineage>
</organism>
<comment type="catalytic activity">
    <reaction evidence="5">
        <text>oxaloacetate + acetyl-CoA + H2O = citrate + CoA + H(+)</text>
        <dbReference type="Rhea" id="RHEA:16845"/>
        <dbReference type="ChEBI" id="CHEBI:15377"/>
        <dbReference type="ChEBI" id="CHEBI:15378"/>
        <dbReference type="ChEBI" id="CHEBI:16452"/>
        <dbReference type="ChEBI" id="CHEBI:16947"/>
        <dbReference type="ChEBI" id="CHEBI:57287"/>
        <dbReference type="ChEBI" id="CHEBI:57288"/>
        <dbReference type="EC" id="2.3.3.16"/>
    </reaction>
</comment>
<sequence>MVQKQLRPVALYLASSQRFSAPTRRRKEKDFLFGKKKIFIKQEFSEEPFHAKRILQPWTRGHVAGLTAISKIDAERNRLSYRGYDIHDLVDHCSFDEVAYLLIYGDLPNQSQLDAFCKTVGAHRGVPSEVISLLRTLPPAASQMDRVKAAVAALALFDPQREERTAETYRAVAVRLYAQLPTIIVNSYRLSQGQEPATPRADLNHNANFFWMLTGHEPSDLIGRAFNVSQILYAEHGYNASTFAARVTVSTLSDIYSGVVSAIGTLKGPLHGGANEASMQMLLEIGSPERAAEWVREALARKQRIMGFGHREYKHGDERARIAKQYVIELVNSKGATHWLEMADIIEREMMQAKGLYPNVDFPIGLLYYLMDIPIPLYTPIFMMSRITGWCAHIIEQLENNRLIRPESEYIGPSERPVLPLSQRP</sequence>
<dbReference type="PATRIC" id="fig|1303518.3.peg.1336"/>
<gene>
    <name evidence="8" type="ORF">CCALI_01310</name>
</gene>
<name>S0EU46_CHTCT</name>
<dbReference type="OrthoDB" id="9800864at2"/>
<reference evidence="9" key="1">
    <citation type="submission" date="2013-03" db="EMBL/GenBank/DDBJ databases">
        <title>Genome sequence of Chthonomonas calidirosea, the first sequenced genome from the Armatimonadetes phylum (formally candidate division OP10).</title>
        <authorList>
            <person name="Lee K.C.Y."/>
            <person name="Morgan X.C."/>
            <person name="Dunfield P.F."/>
            <person name="Tamas I."/>
            <person name="Houghton K.M."/>
            <person name="Vyssotski M."/>
            <person name="Ryan J.L.J."/>
            <person name="Lagutin K."/>
            <person name="McDonald I.R."/>
            <person name="Stott M.B."/>
        </authorList>
    </citation>
    <scope>NUCLEOTIDE SEQUENCE [LARGE SCALE GENOMIC DNA]</scope>
    <source>
        <strain evidence="9">DSM 23976 / ICMP 18418 / T49</strain>
    </source>
</reference>
<dbReference type="KEGG" id="ccz:CCALI_01310"/>
<evidence type="ECO:0000313" key="9">
    <source>
        <dbReference type="Proteomes" id="UP000014227"/>
    </source>
</evidence>
<dbReference type="InterPro" id="IPR002020">
    <property type="entry name" value="Citrate_synthase"/>
</dbReference>
<dbReference type="STRING" id="454171.CP488_02785"/>
<dbReference type="HOGENOM" id="CLU_025068_2_1_0"/>
<keyword evidence="8" id="KW-0012">Acyltransferase</keyword>
<comment type="similarity">
    <text evidence="2 6">Belongs to the citrate synthase family.</text>
</comment>
<evidence type="ECO:0000256" key="1">
    <source>
        <dbReference type="ARBA" id="ARBA00005163"/>
    </source>
</evidence>
<dbReference type="Gene3D" id="1.10.230.10">
    <property type="entry name" value="Cytochrome P450-Terp, domain 2"/>
    <property type="match status" value="1"/>
</dbReference>
<feature type="active site" evidence="7">
    <location>
        <position position="361"/>
    </location>
</feature>
<dbReference type="InterPro" id="IPR024176">
    <property type="entry name" value="Citrate_synthase_bac-typ"/>
</dbReference>
<dbReference type="AlphaFoldDB" id="S0EU46"/>
<dbReference type="GO" id="GO:0005975">
    <property type="term" value="P:carbohydrate metabolic process"/>
    <property type="evidence" value="ECO:0007669"/>
    <property type="project" value="TreeGrafter"/>
</dbReference>
<dbReference type="InterPro" id="IPR016143">
    <property type="entry name" value="Citrate_synth-like_sm_a-sub"/>
</dbReference>
<evidence type="ECO:0000256" key="3">
    <source>
        <dbReference type="ARBA" id="ARBA00022532"/>
    </source>
</evidence>
<dbReference type="UniPathway" id="UPA00223"/>
<evidence type="ECO:0000256" key="5">
    <source>
        <dbReference type="ARBA" id="ARBA00049288"/>
    </source>
</evidence>
<dbReference type="GO" id="GO:0006099">
    <property type="term" value="P:tricarboxylic acid cycle"/>
    <property type="evidence" value="ECO:0007669"/>
    <property type="project" value="UniProtKB-UniPathway"/>
</dbReference>
<keyword evidence="3" id="KW-0816">Tricarboxylic acid cycle</keyword>
<dbReference type="PIRSF" id="PIRSF001369">
    <property type="entry name" value="Citrate_synth"/>
    <property type="match status" value="1"/>
</dbReference>
<dbReference type="eggNOG" id="COG0372">
    <property type="taxonomic scope" value="Bacteria"/>
</dbReference>
<dbReference type="Pfam" id="PF00285">
    <property type="entry name" value="Citrate_synt"/>
    <property type="match status" value="1"/>
</dbReference>
<dbReference type="Proteomes" id="UP000014227">
    <property type="component" value="Chromosome I"/>
</dbReference>
<dbReference type="NCBIfam" id="TIGR01800">
    <property type="entry name" value="cit_synth_II"/>
    <property type="match status" value="1"/>
</dbReference>
<keyword evidence="4 6" id="KW-0808">Transferase</keyword>
<keyword evidence="9" id="KW-1185">Reference proteome</keyword>
<dbReference type="RefSeq" id="WP_016482669.1">
    <property type="nucleotide sequence ID" value="NC_021487.1"/>
</dbReference>
<dbReference type="PANTHER" id="PTHR11739:SF4">
    <property type="entry name" value="CITRATE SYNTHASE, PEROXISOMAL"/>
    <property type="match status" value="1"/>
</dbReference>
<dbReference type="InterPro" id="IPR016142">
    <property type="entry name" value="Citrate_synth-like_lrg_a-sub"/>
</dbReference>
<accession>S0EU46</accession>
<comment type="pathway">
    <text evidence="1">Carbohydrate metabolism; tricarboxylic acid cycle.</text>
</comment>
<dbReference type="InterPro" id="IPR036969">
    <property type="entry name" value="Citrate_synthase_sf"/>
</dbReference>
<evidence type="ECO:0000313" key="8">
    <source>
        <dbReference type="EMBL" id="CCW35128.1"/>
    </source>
</evidence>
<evidence type="ECO:0000256" key="7">
    <source>
        <dbReference type="PIRSR" id="PIRSR001369-1"/>
    </source>
</evidence>
<dbReference type="PANTHER" id="PTHR11739">
    <property type="entry name" value="CITRATE SYNTHASE"/>
    <property type="match status" value="1"/>
</dbReference>
<dbReference type="EMBL" id="HF951689">
    <property type="protein sequence ID" value="CCW35128.1"/>
    <property type="molecule type" value="Genomic_DNA"/>
</dbReference>
<dbReference type="SUPFAM" id="SSF48256">
    <property type="entry name" value="Citrate synthase"/>
    <property type="match status" value="1"/>
</dbReference>
<dbReference type="PRINTS" id="PR00143">
    <property type="entry name" value="CITRTSNTHASE"/>
</dbReference>
<proteinExistence type="inferred from homology"/>
<dbReference type="InParanoid" id="S0EU46"/>
<protein>
    <recommendedName>
        <fullName evidence="6">Citrate synthase</fullName>
    </recommendedName>
</protein>
<evidence type="ECO:0000256" key="4">
    <source>
        <dbReference type="ARBA" id="ARBA00022679"/>
    </source>
</evidence>
<dbReference type="Gene3D" id="1.10.580.10">
    <property type="entry name" value="Citrate Synthase, domain 1"/>
    <property type="match status" value="1"/>
</dbReference>
<evidence type="ECO:0000256" key="6">
    <source>
        <dbReference type="PIRNR" id="PIRNR001369"/>
    </source>
</evidence>
<dbReference type="InterPro" id="IPR011278">
    <property type="entry name" value="2-MeCitrate/Citrate_synth_II"/>
</dbReference>